<feature type="transmembrane region" description="Helical" evidence="7">
    <location>
        <begin position="12"/>
        <end position="31"/>
    </location>
</feature>
<name>A0A2T0B6R5_9CLOT</name>
<dbReference type="EMBL" id="PVXQ01000064">
    <property type="protein sequence ID" value="PRR79503.1"/>
    <property type="molecule type" value="Genomic_DNA"/>
</dbReference>
<evidence type="ECO:0000256" key="1">
    <source>
        <dbReference type="ARBA" id="ARBA00004651"/>
    </source>
</evidence>
<keyword evidence="3" id="KW-1003">Cell membrane</keyword>
<dbReference type="GO" id="GO:0042910">
    <property type="term" value="F:xenobiotic transmembrane transporter activity"/>
    <property type="evidence" value="ECO:0007669"/>
    <property type="project" value="InterPro"/>
</dbReference>
<keyword evidence="5 7" id="KW-1133">Transmembrane helix</keyword>
<evidence type="ECO:0000256" key="2">
    <source>
        <dbReference type="ARBA" id="ARBA00022448"/>
    </source>
</evidence>
<evidence type="ECO:0000313" key="8">
    <source>
        <dbReference type="EMBL" id="PRR79503.1"/>
    </source>
</evidence>
<feature type="transmembrane region" description="Helical" evidence="7">
    <location>
        <begin position="165"/>
        <end position="186"/>
    </location>
</feature>
<feature type="transmembrane region" description="Helical" evidence="7">
    <location>
        <begin position="281"/>
        <end position="298"/>
    </location>
</feature>
<organism evidence="8 9">
    <name type="scientific">Clostridium vincentii</name>
    <dbReference type="NCBI Taxonomy" id="52704"/>
    <lineage>
        <taxon>Bacteria</taxon>
        <taxon>Bacillati</taxon>
        <taxon>Bacillota</taxon>
        <taxon>Clostridia</taxon>
        <taxon>Eubacteriales</taxon>
        <taxon>Clostridiaceae</taxon>
        <taxon>Clostridium</taxon>
    </lineage>
</organism>
<dbReference type="NCBIfam" id="TIGR00797">
    <property type="entry name" value="matE"/>
    <property type="match status" value="1"/>
</dbReference>
<keyword evidence="9" id="KW-1185">Reference proteome</keyword>
<dbReference type="OrthoDB" id="9776324at2"/>
<feature type="transmembrane region" description="Helical" evidence="7">
    <location>
        <begin position="318"/>
        <end position="336"/>
    </location>
</feature>
<dbReference type="PANTHER" id="PTHR43549:SF3">
    <property type="entry name" value="MULTIDRUG RESISTANCE PROTEIN YPNP-RELATED"/>
    <property type="match status" value="1"/>
</dbReference>
<sequence>MTKDMTTGSPLKLILSFSIPLLIGNIFQQFYSMVDAIIVGRFIGVKALAAVGSTGAMFFLVMGFTLGITSGFSIIVAQRFGADDKDGLRRSVATSIILCAIITILITAISLVTVKPLLNLMNTPSDIINDANSYITILYAGIITTVFYNMISSILRALGDSRTPLYFLIVASILNIILDVFFIVTLSMGVSGAAYATVISQGVSGLLCLIYTAKRYRILKLQKKDWKFDIPFSLLHLKVGIPMALQFSITAVGVIILQGALNAFGSTLIAAYTAAMKVEQLVMQPSISFGVTMATYAGQNLGAGKIHRIKEGVKKCSYLSLIVNVFAGIVVFLFGRNFTRLFISGAETEVIESAQRYLNIVAPFFIILGLLFIYRSTLQGIGEAFVPMMAGVAELVVRVVVAFTLPQLLGYTGICLASPIAWIAATIPLAIAYFMKINKLLSKQNENLSLSKAQ</sequence>
<accession>A0A2T0B6R5</accession>
<dbReference type="PIRSF" id="PIRSF006603">
    <property type="entry name" value="DinF"/>
    <property type="match status" value="1"/>
</dbReference>
<evidence type="ECO:0000256" key="6">
    <source>
        <dbReference type="ARBA" id="ARBA00023136"/>
    </source>
</evidence>
<feature type="transmembrane region" description="Helical" evidence="7">
    <location>
        <begin position="234"/>
        <end position="261"/>
    </location>
</feature>
<dbReference type="Proteomes" id="UP000239471">
    <property type="component" value="Unassembled WGS sequence"/>
</dbReference>
<feature type="transmembrane region" description="Helical" evidence="7">
    <location>
        <begin position="92"/>
        <end position="114"/>
    </location>
</feature>
<feature type="transmembrane region" description="Helical" evidence="7">
    <location>
        <begin position="56"/>
        <end position="80"/>
    </location>
</feature>
<dbReference type="AlphaFoldDB" id="A0A2T0B6R5"/>
<proteinExistence type="predicted"/>
<evidence type="ECO:0000256" key="4">
    <source>
        <dbReference type="ARBA" id="ARBA00022692"/>
    </source>
</evidence>
<dbReference type="PANTHER" id="PTHR43549">
    <property type="entry name" value="MULTIDRUG RESISTANCE PROTEIN YPNP-RELATED"/>
    <property type="match status" value="1"/>
</dbReference>
<dbReference type="Pfam" id="PF01554">
    <property type="entry name" value="MatE"/>
    <property type="match status" value="2"/>
</dbReference>
<protein>
    <submittedName>
        <fullName evidence="8">Multidrug export protein MepA</fullName>
    </submittedName>
</protein>
<dbReference type="InterPro" id="IPR002528">
    <property type="entry name" value="MATE_fam"/>
</dbReference>
<feature type="transmembrane region" description="Helical" evidence="7">
    <location>
        <begin position="192"/>
        <end position="213"/>
    </location>
</feature>
<dbReference type="RefSeq" id="WP_106061280.1">
    <property type="nucleotide sequence ID" value="NZ_PVXQ01000064.1"/>
</dbReference>
<feature type="transmembrane region" description="Helical" evidence="7">
    <location>
        <begin position="134"/>
        <end position="158"/>
    </location>
</feature>
<dbReference type="CDD" id="cd13138">
    <property type="entry name" value="MATE_yoeA_like"/>
    <property type="match status" value="1"/>
</dbReference>
<evidence type="ECO:0000256" key="5">
    <source>
        <dbReference type="ARBA" id="ARBA00022989"/>
    </source>
</evidence>
<feature type="transmembrane region" description="Helical" evidence="7">
    <location>
        <begin position="386"/>
        <end position="405"/>
    </location>
</feature>
<evidence type="ECO:0000313" key="9">
    <source>
        <dbReference type="Proteomes" id="UP000239471"/>
    </source>
</evidence>
<reference evidence="8 9" key="1">
    <citation type="submission" date="2018-03" db="EMBL/GenBank/DDBJ databases">
        <title>Genome sequence of Clostridium vincentii DSM 10228.</title>
        <authorList>
            <person name="Poehlein A."/>
            <person name="Daniel R."/>
        </authorList>
    </citation>
    <scope>NUCLEOTIDE SEQUENCE [LARGE SCALE GENOMIC DNA]</scope>
    <source>
        <strain evidence="8 9">DSM 10228</strain>
    </source>
</reference>
<dbReference type="GO" id="GO:0015297">
    <property type="term" value="F:antiporter activity"/>
    <property type="evidence" value="ECO:0007669"/>
    <property type="project" value="InterPro"/>
</dbReference>
<dbReference type="InterPro" id="IPR052031">
    <property type="entry name" value="Membrane_Transporter-Flippase"/>
</dbReference>
<keyword evidence="2" id="KW-0813">Transport</keyword>
<comment type="subcellular location">
    <subcellularLocation>
        <location evidence="1">Cell membrane</location>
        <topology evidence="1">Multi-pass membrane protein</topology>
    </subcellularLocation>
</comment>
<gene>
    <name evidence="8" type="primary">mepA_5</name>
    <name evidence="8" type="ORF">CLVI_33480</name>
</gene>
<comment type="caution">
    <text evidence="8">The sequence shown here is derived from an EMBL/GenBank/DDBJ whole genome shotgun (WGS) entry which is preliminary data.</text>
</comment>
<dbReference type="GO" id="GO:0005886">
    <property type="term" value="C:plasma membrane"/>
    <property type="evidence" value="ECO:0007669"/>
    <property type="project" value="UniProtKB-SubCell"/>
</dbReference>
<keyword evidence="6 7" id="KW-0472">Membrane</keyword>
<keyword evidence="4 7" id="KW-0812">Transmembrane</keyword>
<feature type="transmembrane region" description="Helical" evidence="7">
    <location>
        <begin position="411"/>
        <end position="434"/>
    </location>
</feature>
<evidence type="ECO:0000256" key="3">
    <source>
        <dbReference type="ARBA" id="ARBA00022475"/>
    </source>
</evidence>
<dbReference type="InterPro" id="IPR048279">
    <property type="entry name" value="MdtK-like"/>
</dbReference>
<feature type="transmembrane region" description="Helical" evidence="7">
    <location>
        <begin position="356"/>
        <end position="374"/>
    </location>
</feature>
<evidence type="ECO:0000256" key="7">
    <source>
        <dbReference type="SAM" id="Phobius"/>
    </source>
</evidence>